<gene>
    <name evidence="1" type="ORF">HZH66_012899</name>
</gene>
<name>A0A834JAR2_VESVU</name>
<proteinExistence type="predicted"/>
<reference evidence="1" key="1">
    <citation type="journal article" date="2020" name="G3 (Bethesda)">
        <title>High-Quality Assemblies for Three Invasive Social Wasps from the &lt;i&gt;Vespula&lt;/i&gt; Genus.</title>
        <authorList>
            <person name="Harrop T.W.R."/>
            <person name="Guhlin J."/>
            <person name="McLaughlin G.M."/>
            <person name="Permina E."/>
            <person name="Stockwell P."/>
            <person name="Gilligan J."/>
            <person name="Le Lec M.F."/>
            <person name="Gruber M.A.M."/>
            <person name="Quinn O."/>
            <person name="Lovegrove M."/>
            <person name="Duncan E.J."/>
            <person name="Remnant E.J."/>
            <person name="Van Eeckhoven J."/>
            <person name="Graham B."/>
            <person name="Knapp R.A."/>
            <person name="Langford K.W."/>
            <person name="Kronenberg Z."/>
            <person name="Press M.O."/>
            <person name="Eacker S.M."/>
            <person name="Wilson-Rankin E.E."/>
            <person name="Purcell J."/>
            <person name="Lester P.J."/>
            <person name="Dearden P.K."/>
        </authorList>
    </citation>
    <scope>NUCLEOTIDE SEQUENCE</scope>
    <source>
        <strain evidence="1">Marl-1</strain>
    </source>
</reference>
<sequence>MLGISCKTKLCLVKQSTFPGRDACIGKGWSEEMLKQTILEIAKIKLEVIGGGNLEMLENKGGGLSSIENENLQCCCQEIRVGCLQGKNSSMSFYEEIVDCTLKRSTLTAMRLTYPTGKVLLTKEKVEFLVEFFERIFLVIPDITNDCILRHDFLVKTELNKEFFKKVILRNSDSIGRISKELINNWNNFADDIVAGNCGIVEHVIELTDSYPIKQGVIEESFNPWISPAVLVRKKITPGDYAWTILCSNEEFISFAVNR</sequence>
<evidence type="ECO:0000313" key="1">
    <source>
        <dbReference type="EMBL" id="KAF7383549.1"/>
    </source>
</evidence>
<evidence type="ECO:0000313" key="2">
    <source>
        <dbReference type="Proteomes" id="UP000614350"/>
    </source>
</evidence>
<comment type="caution">
    <text evidence="1">The sequence shown here is derived from an EMBL/GenBank/DDBJ whole genome shotgun (WGS) entry which is preliminary data.</text>
</comment>
<protein>
    <submittedName>
        <fullName evidence="1">Uncharacterized protein</fullName>
    </submittedName>
</protein>
<dbReference type="Proteomes" id="UP000614350">
    <property type="component" value="Unassembled WGS sequence"/>
</dbReference>
<dbReference type="EMBL" id="JACSEA010000017">
    <property type="protein sequence ID" value="KAF7383549.1"/>
    <property type="molecule type" value="Genomic_DNA"/>
</dbReference>
<organism evidence="1 2">
    <name type="scientific">Vespula vulgaris</name>
    <name type="common">Yellow jacket</name>
    <name type="synonym">Wasp</name>
    <dbReference type="NCBI Taxonomy" id="7454"/>
    <lineage>
        <taxon>Eukaryota</taxon>
        <taxon>Metazoa</taxon>
        <taxon>Ecdysozoa</taxon>
        <taxon>Arthropoda</taxon>
        <taxon>Hexapoda</taxon>
        <taxon>Insecta</taxon>
        <taxon>Pterygota</taxon>
        <taxon>Neoptera</taxon>
        <taxon>Endopterygota</taxon>
        <taxon>Hymenoptera</taxon>
        <taxon>Apocrita</taxon>
        <taxon>Aculeata</taxon>
        <taxon>Vespoidea</taxon>
        <taxon>Vespidae</taxon>
        <taxon>Vespinae</taxon>
        <taxon>Vespula</taxon>
    </lineage>
</organism>
<keyword evidence="2" id="KW-1185">Reference proteome</keyword>
<accession>A0A834JAR2</accession>
<dbReference type="AlphaFoldDB" id="A0A834JAR2"/>